<dbReference type="AlphaFoldDB" id="A0A437Q449"/>
<evidence type="ECO:0000313" key="1">
    <source>
        <dbReference type="EMBL" id="RVU29284.1"/>
    </source>
</evidence>
<keyword evidence="2" id="KW-1185">Reference proteome</keyword>
<gene>
    <name evidence="1" type="ORF">EOE65_16800</name>
</gene>
<protein>
    <submittedName>
        <fullName evidence="1">Uncharacterized protein</fullName>
    </submittedName>
</protein>
<dbReference type="EMBL" id="SACQ01000011">
    <property type="protein sequence ID" value="RVU29284.1"/>
    <property type="molecule type" value="Genomic_DNA"/>
</dbReference>
<name>A0A437Q449_9GAMM</name>
<proteinExistence type="predicted"/>
<dbReference type="RefSeq" id="WP_127695882.1">
    <property type="nucleotide sequence ID" value="NZ_SACQ01000011.1"/>
</dbReference>
<organism evidence="1 2">
    <name type="scientific">Neptunomonas marina</name>
    <dbReference type="NCBI Taxonomy" id="1815562"/>
    <lineage>
        <taxon>Bacteria</taxon>
        <taxon>Pseudomonadati</taxon>
        <taxon>Pseudomonadota</taxon>
        <taxon>Gammaproteobacteria</taxon>
        <taxon>Oceanospirillales</taxon>
        <taxon>Oceanospirillaceae</taxon>
        <taxon>Neptunomonas</taxon>
    </lineage>
</organism>
<dbReference type="Proteomes" id="UP000282818">
    <property type="component" value="Unassembled WGS sequence"/>
</dbReference>
<reference evidence="1 2" key="1">
    <citation type="submission" date="2019-01" db="EMBL/GenBank/DDBJ databases">
        <authorList>
            <person name="Chen W.-M."/>
        </authorList>
    </citation>
    <scope>NUCLEOTIDE SEQUENCE [LARGE SCALE GENOMIC DNA]</scope>
    <source>
        <strain evidence="1 2">HPM-16</strain>
    </source>
</reference>
<evidence type="ECO:0000313" key="2">
    <source>
        <dbReference type="Proteomes" id="UP000282818"/>
    </source>
</evidence>
<comment type="caution">
    <text evidence="1">The sequence shown here is derived from an EMBL/GenBank/DDBJ whole genome shotgun (WGS) entry which is preliminary data.</text>
</comment>
<accession>A0A437Q449</accession>
<sequence length="250" mass="28236">MLESDRLDVFAAQTENVRALEQAWKHINKTINAAYSSGDNSTAEIHTKLLAQVYCAFAEAVFSKVIHTPDGLTLDEIAQVKSKGKKNIVEAWKKCVELSLRRVQGKSSGHVANTRQKIESLIDQYIYDPSLLRNKIAHGQWKVALNTNNTKVNSTLTSKVQAITVVDLYRHKEAFQSLFRIVEDIIESPNKAHHRDYWVHISQFEKSQLKMSTWTVENKVSALKAKKERSKLAKGITSQSTRTQRSCAGV</sequence>